<sequence length="83" mass="8682">MGKHHAPIGEAVPRAAAPALDQATVRALCDAGFISSRDYVDMAAVQGWQPDPVIRARLARLAPPIPQRDSAPGGFDDPLPGDA</sequence>
<feature type="region of interest" description="Disordered" evidence="1">
    <location>
        <begin position="64"/>
        <end position="83"/>
    </location>
</feature>
<reference evidence="2 3" key="1">
    <citation type="submission" date="2019-07" db="EMBL/GenBank/DDBJ databases">
        <title>Whole genome shotgun sequence of Methylobacterium haplocladii NBRC 107714.</title>
        <authorList>
            <person name="Hosoyama A."/>
            <person name="Uohara A."/>
            <person name="Ohji S."/>
            <person name="Ichikawa N."/>
        </authorList>
    </citation>
    <scope>NUCLEOTIDE SEQUENCE [LARGE SCALE GENOMIC DNA]</scope>
    <source>
        <strain evidence="2 3">NBRC 107714</strain>
    </source>
</reference>
<dbReference type="Proteomes" id="UP000321258">
    <property type="component" value="Unassembled WGS sequence"/>
</dbReference>
<dbReference type="AlphaFoldDB" id="A0A512IS72"/>
<proteinExistence type="predicted"/>
<evidence type="ECO:0000313" key="3">
    <source>
        <dbReference type="Proteomes" id="UP000321258"/>
    </source>
</evidence>
<gene>
    <name evidence="2" type="ORF">MHA02_29130</name>
</gene>
<name>A0A512IS72_9HYPH</name>
<dbReference type="OrthoDB" id="10012135at2"/>
<dbReference type="RefSeq" id="WP_147079889.1">
    <property type="nucleotide sequence ID" value="NZ_BJZT01000032.1"/>
</dbReference>
<protein>
    <submittedName>
        <fullName evidence="2">Uncharacterized protein</fullName>
    </submittedName>
</protein>
<comment type="caution">
    <text evidence="2">The sequence shown here is derived from an EMBL/GenBank/DDBJ whole genome shotgun (WGS) entry which is preliminary data.</text>
</comment>
<dbReference type="EMBL" id="BJZT01000032">
    <property type="protein sequence ID" value="GEP00526.1"/>
    <property type="molecule type" value="Genomic_DNA"/>
</dbReference>
<accession>A0A512IS72</accession>
<keyword evidence="3" id="KW-1185">Reference proteome</keyword>
<evidence type="ECO:0000313" key="2">
    <source>
        <dbReference type="EMBL" id="GEP00526.1"/>
    </source>
</evidence>
<organism evidence="2 3">
    <name type="scientific">Methylobacterium haplocladii</name>
    <dbReference type="NCBI Taxonomy" id="1176176"/>
    <lineage>
        <taxon>Bacteria</taxon>
        <taxon>Pseudomonadati</taxon>
        <taxon>Pseudomonadota</taxon>
        <taxon>Alphaproteobacteria</taxon>
        <taxon>Hyphomicrobiales</taxon>
        <taxon>Methylobacteriaceae</taxon>
        <taxon>Methylobacterium</taxon>
    </lineage>
</organism>
<evidence type="ECO:0000256" key="1">
    <source>
        <dbReference type="SAM" id="MobiDB-lite"/>
    </source>
</evidence>